<organism evidence="1 2">
    <name type="scientific">Heyndrickxia coagulans</name>
    <name type="common">Weizmannia coagulans</name>
    <dbReference type="NCBI Taxonomy" id="1398"/>
    <lineage>
        <taxon>Bacteria</taxon>
        <taxon>Bacillati</taxon>
        <taxon>Bacillota</taxon>
        <taxon>Bacilli</taxon>
        <taxon>Bacillales</taxon>
        <taxon>Bacillaceae</taxon>
        <taxon>Heyndrickxia</taxon>
    </lineage>
</organism>
<dbReference type="AlphaFoldDB" id="A0A133KFJ1"/>
<sequence length="40" mass="4452">MMKFIGDNKYSGKSNAGLIMEMYLDKDGSIATAYPIYKGE</sequence>
<comment type="caution">
    <text evidence="1">The sequence shown here is derived from an EMBL/GenBank/DDBJ whole genome shotgun (WGS) entry which is preliminary data.</text>
</comment>
<dbReference type="Proteomes" id="UP000070376">
    <property type="component" value="Unassembled WGS sequence"/>
</dbReference>
<accession>A0A133KFJ1</accession>
<gene>
    <name evidence="1" type="ORF">HMPREF3213_03037</name>
</gene>
<dbReference type="EMBL" id="LRPN01000145">
    <property type="protein sequence ID" value="KWZ78332.1"/>
    <property type="molecule type" value="Genomic_DNA"/>
</dbReference>
<evidence type="ECO:0000313" key="1">
    <source>
        <dbReference type="EMBL" id="KWZ78332.1"/>
    </source>
</evidence>
<reference evidence="2" key="1">
    <citation type="submission" date="2016-01" db="EMBL/GenBank/DDBJ databases">
        <authorList>
            <person name="Mitreva M."/>
            <person name="Pepin K.H."/>
            <person name="Mihindukulasuriya K.A."/>
            <person name="Fulton R."/>
            <person name="Fronick C."/>
            <person name="O'Laughlin M."/>
            <person name="Miner T."/>
            <person name="Herter B."/>
            <person name="Rosa B.A."/>
            <person name="Cordes M."/>
            <person name="Tomlinson C."/>
            <person name="Wollam A."/>
            <person name="Palsikar V.B."/>
            <person name="Mardis E.R."/>
            <person name="Wilson R.K."/>
        </authorList>
    </citation>
    <scope>NUCLEOTIDE SEQUENCE [LARGE SCALE GENOMIC DNA]</scope>
    <source>
        <strain evidence="2">GED7749B</strain>
    </source>
</reference>
<protein>
    <submittedName>
        <fullName evidence="1">Uncharacterized protein</fullName>
    </submittedName>
</protein>
<evidence type="ECO:0000313" key="2">
    <source>
        <dbReference type="Proteomes" id="UP000070376"/>
    </source>
</evidence>
<name>A0A133KFJ1_HEYCO</name>
<proteinExistence type="predicted"/>
<dbReference type="PATRIC" id="fig|1398.22.peg.3041"/>